<dbReference type="EMBL" id="VIWV01000001">
    <property type="protein sequence ID" value="TWF84633.1"/>
    <property type="molecule type" value="Genomic_DNA"/>
</dbReference>
<evidence type="ECO:0000313" key="2">
    <source>
        <dbReference type="Proteomes" id="UP000316603"/>
    </source>
</evidence>
<name>A0A561TC38_9ACTN</name>
<gene>
    <name evidence="1" type="ORF">FHX78_111568</name>
</gene>
<reference evidence="1 2" key="1">
    <citation type="submission" date="2019-06" db="EMBL/GenBank/DDBJ databases">
        <title>Sequencing the genomes of 1000 actinobacteria strains.</title>
        <authorList>
            <person name="Klenk H.-P."/>
        </authorList>
    </citation>
    <scope>NUCLEOTIDE SEQUENCE [LARGE SCALE GENOMIC DNA]</scope>
    <source>
        <strain evidence="1 2">DSM 41695</strain>
    </source>
</reference>
<accession>A0A561TC38</accession>
<dbReference type="AlphaFoldDB" id="A0A561TC38"/>
<dbReference type="OrthoDB" id="3325712at2"/>
<dbReference type="SUPFAM" id="SSF56059">
    <property type="entry name" value="Glutathione synthetase ATP-binding domain-like"/>
    <property type="match status" value="1"/>
</dbReference>
<evidence type="ECO:0008006" key="3">
    <source>
        <dbReference type="Google" id="ProtNLM"/>
    </source>
</evidence>
<keyword evidence="2" id="KW-1185">Reference proteome</keyword>
<proteinExistence type="predicted"/>
<organism evidence="1 2">
    <name type="scientific">Streptomyces capillispiralis</name>
    <dbReference type="NCBI Taxonomy" id="68182"/>
    <lineage>
        <taxon>Bacteria</taxon>
        <taxon>Bacillati</taxon>
        <taxon>Actinomycetota</taxon>
        <taxon>Actinomycetes</taxon>
        <taxon>Kitasatosporales</taxon>
        <taxon>Streptomycetaceae</taxon>
        <taxon>Streptomyces</taxon>
    </lineage>
</organism>
<dbReference type="RefSeq" id="WP_145866729.1">
    <property type="nucleotide sequence ID" value="NZ_BNCE01000023.1"/>
</dbReference>
<sequence length="483" mass="50860">MSPAAVHDTAPDAATPFAAQVARAVAGRRCVLAGMSPARLVPRVTQLLELGAAGVFALSARPDSAPADGRPASARLVWWDAGLASGDQDTLAAEFTRLLSRPTPELAARLDAFDPDRSALVLDTLDTDGAELLHRRRYGHRRPRWTVAEDKVRVHEVWERAGIAAAPETVVPCEPGALTEAVRGLGTAGGTVWAADARDGIHTGARGTRHHPPGADTSALAAEFAGRADRVRVMPFLDGLPCSIHGLVVPGTDAVPVFRPLELLTLRRPDGAFVFAGTSTYWDCPAPRGAELRATARAVGRALRELYGYRGAFTLDGVLTADGFLPTEVNARLGSGLNIDSTRPELAFDLLCRVLREGGTVDVAPALLESTVLDALDRVRHSEAKIRLDAPAEPGLRLALRLGPDGTLRPAGRHDRPDATLRTERSAVGDRVRFQPRTDAFRGHALGGALAAACALGVRELGLSIAPLTACVPPTVPGSGATA</sequence>
<dbReference type="Gene3D" id="3.30.470.20">
    <property type="entry name" value="ATP-grasp fold, B domain"/>
    <property type="match status" value="1"/>
</dbReference>
<comment type="caution">
    <text evidence="1">The sequence shown here is derived from an EMBL/GenBank/DDBJ whole genome shotgun (WGS) entry which is preliminary data.</text>
</comment>
<evidence type="ECO:0000313" key="1">
    <source>
        <dbReference type="EMBL" id="TWF84633.1"/>
    </source>
</evidence>
<protein>
    <recommendedName>
        <fullName evidence="3">ATP-grasp domain-containing protein</fullName>
    </recommendedName>
</protein>
<dbReference type="Proteomes" id="UP000316603">
    <property type="component" value="Unassembled WGS sequence"/>
</dbReference>